<comment type="caution">
    <text evidence="7">The sequence shown here is derived from an EMBL/GenBank/DDBJ whole genome shotgun (WGS) entry which is preliminary data.</text>
</comment>
<evidence type="ECO:0000256" key="1">
    <source>
        <dbReference type="ARBA" id="ARBA00004167"/>
    </source>
</evidence>
<keyword evidence="2 6" id="KW-0812">Transmembrane</keyword>
<dbReference type="AlphaFoldDB" id="A0A8S0VXN1"/>
<gene>
    <name evidence="7" type="ORF">AAE3_LOCUS3303</name>
</gene>
<dbReference type="PANTHER" id="PTHR15549">
    <property type="entry name" value="PAIRED IMMUNOGLOBULIN-LIKE TYPE 2 RECEPTOR"/>
    <property type="match status" value="1"/>
</dbReference>
<dbReference type="PANTHER" id="PTHR15549:SF30">
    <property type="entry name" value="MID2 DOMAIN-CONTAINING PROTEIN"/>
    <property type="match status" value="1"/>
</dbReference>
<dbReference type="Proteomes" id="UP000467700">
    <property type="component" value="Unassembled WGS sequence"/>
</dbReference>
<comment type="subcellular location">
    <subcellularLocation>
        <location evidence="1">Membrane</location>
        <topology evidence="1">Single-pass membrane protein</topology>
    </subcellularLocation>
</comment>
<evidence type="ECO:0000256" key="4">
    <source>
        <dbReference type="ARBA" id="ARBA00023136"/>
    </source>
</evidence>
<organism evidence="7 8">
    <name type="scientific">Cyclocybe aegerita</name>
    <name type="common">Black poplar mushroom</name>
    <name type="synonym">Agrocybe aegerita</name>
    <dbReference type="NCBI Taxonomy" id="1973307"/>
    <lineage>
        <taxon>Eukaryota</taxon>
        <taxon>Fungi</taxon>
        <taxon>Dikarya</taxon>
        <taxon>Basidiomycota</taxon>
        <taxon>Agaricomycotina</taxon>
        <taxon>Agaricomycetes</taxon>
        <taxon>Agaricomycetidae</taxon>
        <taxon>Agaricales</taxon>
        <taxon>Agaricineae</taxon>
        <taxon>Bolbitiaceae</taxon>
        <taxon>Cyclocybe</taxon>
    </lineage>
</organism>
<evidence type="ECO:0000313" key="7">
    <source>
        <dbReference type="EMBL" id="CAA7261051.1"/>
    </source>
</evidence>
<feature type="compositionally biased region" description="Low complexity" evidence="5">
    <location>
        <begin position="425"/>
        <end position="437"/>
    </location>
</feature>
<feature type="region of interest" description="Disordered" evidence="5">
    <location>
        <begin position="415"/>
        <end position="532"/>
    </location>
</feature>
<dbReference type="InterPro" id="IPR051694">
    <property type="entry name" value="Immunoregulatory_rcpt-like"/>
</dbReference>
<evidence type="ECO:0000313" key="8">
    <source>
        <dbReference type="Proteomes" id="UP000467700"/>
    </source>
</evidence>
<feature type="region of interest" description="Disordered" evidence="5">
    <location>
        <begin position="168"/>
        <end position="210"/>
    </location>
</feature>
<feature type="compositionally biased region" description="Basic and acidic residues" evidence="5">
    <location>
        <begin position="508"/>
        <end position="532"/>
    </location>
</feature>
<name>A0A8S0VXN1_CYCAE</name>
<feature type="region of interest" description="Disordered" evidence="5">
    <location>
        <begin position="343"/>
        <end position="397"/>
    </location>
</feature>
<feature type="compositionally biased region" description="Low complexity" evidence="5">
    <location>
        <begin position="368"/>
        <end position="380"/>
    </location>
</feature>
<keyword evidence="8" id="KW-1185">Reference proteome</keyword>
<evidence type="ECO:0000256" key="5">
    <source>
        <dbReference type="SAM" id="MobiDB-lite"/>
    </source>
</evidence>
<feature type="region of interest" description="Disordered" evidence="5">
    <location>
        <begin position="1"/>
        <end position="114"/>
    </location>
</feature>
<keyword evidence="3 6" id="KW-1133">Transmembrane helix</keyword>
<protein>
    <submittedName>
        <fullName evidence="7">Uncharacterized protein</fullName>
    </submittedName>
</protein>
<evidence type="ECO:0000256" key="6">
    <source>
        <dbReference type="SAM" id="Phobius"/>
    </source>
</evidence>
<accession>A0A8S0VXN1</accession>
<feature type="compositionally biased region" description="Gly residues" evidence="5">
    <location>
        <begin position="182"/>
        <end position="192"/>
    </location>
</feature>
<feature type="compositionally biased region" description="Low complexity" evidence="5">
    <location>
        <begin position="343"/>
        <end position="353"/>
    </location>
</feature>
<dbReference type="OrthoDB" id="3068832at2759"/>
<keyword evidence="4 6" id="KW-0472">Membrane</keyword>
<proteinExistence type="predicted"/>
<dbReference type="EMBL" id="CACVBS010000031">
    <property type="protein sequence ID" value="CAA7261051.1"/>
    <property type="molecule type" value="Genomic_DNA"/>
</dbReference>
<feature type="compositionally biased region" description="Low complexity" evidence="5">
    <location>
        <begin position="1"/>
        <end position="69"/>
    </location>
</feature>
<feature type="compositionally biased region" description="Polar residues" evidence="5">
    <location>
        <begin position="83"/>
        <end position="103"/>
    </location>
</feature>
<dbReference type="GO" id="GO:0071944">
    <property type="term" value="C:cell periphery"/>
    <property type="evidence" value="ECO:0007669"/>
    <property type="project" value="UniProtKB-ARBA"/>
</dbReference>
<feature type="transmembrane region" description="Helical" evidence="6">
    <location>
        <begin position="121"/>
        <end position="145"/>
    </location>
</feature>
<feature type="compositionally biased region" description="Low complexity" evidence="5">
    <location>
        <begin position="104"/>
        <end position="114"/>
    </location>
</feature>
<evidence type="ECO:0000256" key="2">
    <source>
        <dbReference type="ARBA" id="ARBA00022692"/>
    </source>
</evidence>
<dbReference type="GO" id="GO:0016020">
    <property type="term" value="C:membrane"/>
    <property type="evidence" value="ECO:0007669"/>
    <property type="project" value="UniProtKB-SubCell"/>
</dbReference>
<sequence length="532" mass="54237">MSDSTTTSTTTSETTTVSTSSTESTSSTSSSTSESSTSSSSSSSESSSSSSSETTTIPPTTTTTTTPPTTTSPPTSPPTTTTGGILTATSTLFVSDTRSVEPTTTSDSSGGSKSFFDNTGAVAGVFSVVGLITLALLIALITNGIRRRRAKKFDRELAEATREAAAAPAPIFLDDDDDDRYGPGGYGSGGTQGLDRGFSDVSSHGTYAQPAMSAGSHEAYGMREMGYGPTGHGVGVGEVYDPYGNAAAAGPAGAAGIGVARARSMRSDGGYAAGLQEGSTPYAAFAAPTAPPPVPLIPGQEYGRGANPSNNLAANLELLEAAGMGAHVAGAGSLARNQSQYNSQYQSGYGQQNLHQRSPSQPQDHDPQVQPRSQSPPSASTAGTQYYSPRADSYSSHYSGATAAAGGAGAYQAIGDPAQYPGPPQGQYQQGPQGQYYNNSGAAANRYSAADDMEDAYGGYEAGPSDSAQTTTAMPPSYASGPTQPAPKEKEAWKRQSGLPNPFGDTSSHGHGDDARRDSGEEPKRVLKVANE</sequence>
<reference evidence="7 8" key="1">
    <citation type="submission" date="2020-01" db="EMBL/GenBank/DDBJ databases">
        <authorList>
            <person name="Gupta K D."/>
        </authorList>
    </citation>
    <scope>NUCLEOTIDE SEQUENCE [LARGE SCALE GENOMIC DNA]</scope>
</reference>
<evidence type="ECO:0000256" key="3">
    <source>
        <dbReference type="ARBA" id="ARBA00022989"/>
    </source>
</evidence>